<reference evidence="1" key="1">
    <citation type="journal article" date="2017" name="J. Antimicrob. Chemother.">
        <title>Emergence and genomic analysis of MDR Laribacter hongkongensis strain HLGZ1 from Guangzhou, China.</title>
        <authorList>
            <person name="Wu H.K."/>
            <person name="Chen J.H."/>
            <person name="Yang L."/>
            <person name="Li A.R."/>
            <person name="Su D.H."/>
            <person name="Lin Y.P."/>
            <person name="Chen D.Q."/>
        </authorList>
    </citation>
    <scope>NUCLEOTIDE SEQUENCE</scope>
    <source>
        <strain evidence="1">HLGZ1</strain>
    </source>
</reference>
<dbReference type="OMA" id="CPARIRT"/>
<dbReference type="EMBL" id="CP022115">
    <property type="protein sequence ID" value="ASJ25163.1"/>
    <property type="molecule type" value="Genomic_DNA"/>
</dbReference>
<reference evidence="2 4" key="4">
    <citation type="submission" date="2021-10" db="EMBL/GenBank/DDBJ databases">
        <title>Whole-genome sequencing analysis of Laribacter hongkongensis: virulence gene profiles, carbohydrate-active enzyme prediction, and antimicrobial resistance characterization.</title>
        <authorList>
            <person name="Yuan P."/>
            <person name="Zhan Y."/>
            <person name="Chen D."/>
        </authorList>
    </citation>
    <scope>NUCLEOTIDE SEQUENCE [LARGE SCALE GENOMIC DNA]</scope>
    <source>
        <strain evidence="2 4">W67</strain>
    </source>
</reference>
<reference evidence="1" key="3">
    <citation type="submission" date="2017-06" db="EMBL/GenBank/DDBJ databases">
        <authorList>
            <person name="Kim H.J."/>
            <person name="Triplett B.A."/>
        </authorList>
    </citation>
    <scope>NUCLEOTIDE SEQUENCE</scope>
    <source>
        <strain evidence="1">HLGZ1</strain>
    </source>
</reference>
<protein>
    <submittedName>
        <fullName evidence="2">PilZ domain-containing protein</fullName>
    </submittedName>
</protein>
<evidence type="ECO:0000313" key="2">
    <source>
        <dbReference type="EMBL" id="MCG9024802.1"/>
    </source>
</evidence>
<dbReference type="Proteomes" id="UP000197424">
    <property type="component" value="Chromosome"/>
</dbReference>
<proteinExistence type="predicted"/>
<dbReference type="EMBL" id="JAJAXM010000003">
    <property type="protein sequence ID" value="MCG9024802.1"/>
    <property type="molecule type" value="Genomic_DNA"/>
</dbReference>
<reference evidence="3" key="2">
    <citation type="submission" date="2017-06" db="EMBL/GenBank/DDBJ databases">
        <title>Whole genome sequence of Laribacter hongkongensis LHGZ1.</title>
        <authorList>
            <person name="Chen D."/>
            <person name="Wu H."/>
            <person name="Chen J."/>
        </authorList>
    </citation>
    <scope>NUCLEOTIDE SEQUENCE [LARGE SCALE GENOMIC DNA]</scope>
    <source>
        <strain evidence="3">LHGZ1</strain>
    </source>
</reference>
<dbReference type="Proteomes" id="UP001200247">
    <property type="component" value="Unassembled WGS sequence"/>
</dbReference>
<dbReference type="OrthoDB" id="8562941at2"/>
<evidence type="ECO:0000313" key="1">
    <source>
        <dbReference type="EMBL" id="ASJ25163.1"/>
    </source>
</evidence>
<dbReference type="RefSeq" id="WP_012697731.1">
    <property type="nucleotide sequence ID" value="NZ_CP022115.1"/>
</dbReference>
<accession>A0A248LLY5</accession>
<organism evidence="1 3">
    <name type="scientific">Laribacter hongkongensis</name>
    <dbReference type="NCBI Taxonomy" id="168471"/>
    <lineage>
        <taxon>Bacteria</taxon>
        <taxon>Pseudomonadati</taxon>
        <taxon>Pseudomonadota</taxon>
        <taxon>Betaproteobacteria</taxon>
        <taxon>Neisseriales</taxon>
        <taxon>Aquaspirillaceae</taxon>
        <taxon>Laribacter</taxon>
    </lineage>
</organism>
<gene>
    <name evidence="2" type="ORF">LH440_02555</name>
    <name evidence="1" type="ORF">LHGZ1_2332</name>
</gene>
<dbReference type="GeneID" id="75110688"/>
<evidence type="ECO:0000313" key="3">
    <source>
        <dbReference type="Proteomes" id="UP000197424"/>
    </source>
</evidence>
<sequence length="92" mass="10382">MKLRCPARIRTRRGETFYGECVELTVEGLSVHSEYVPQFREMLEIIVMAPDLAGKPVAPLRLTTEVMHCCAVEPGSRFEMAMTIVARSHEDS</sequence>
<dbReference type="AlphaFoldDB" id="A0A248LLY5"/>
<name>A0A248LLY5_9NEIS</name>
<evidence type="ECO:0000313" key="4">
    <source>
        <dbReference type="Proteomes" id="UP001200247"/>
    </source>
</evidence>